<dbReference type="InterPro" id="IPR027470">
    <property type="entry name" value="Cation_efflux_CTD"/>
</dbReference>
<keyword evidence="7 8" id="KW-0472">Membrane</keyword>
<dbReference type="Pfam" id="PF16916">
    <property type="entry name" value="ZT_dimer"/>
    <property type="match status" value="1"/>
</dbReference>
<feature type="transmembrane region" description="Helical" evidence="8">
    <location>
        <begin position="121"/>
        <end position="143"/>
    </location>
</feature>
<keyword evidence="6 8" id="KW-1133">Transmembrane helix</keyword>
<evidence type="ECO:0000313" key="11">
    <source>
        <dbReference type="EMBL" id="CAG5109430.1"/>
    </source>
</evidence>
<dbReference type="NCBIfam" id="TIGR01297">
    <property type="entry name" value="CDF"/>
    <property type="match status" value="1"/>
</dbReference>
<dbReference type="EMBL" id="OU015567">
    <property type="protein sequence ID" value="CAG5109430.1"/>
    <property type="molecule type" value="Genomic_DNA"/>
</dbReference>
<accession>A0ABN7SVI0</accession>
<dbReference type="PANTHER" id="PTHR45820:SF4">
    <property type="entry name" value="ZINC TRANSPORTER 63C, ISOFORM F"/>
    <property type="match status" value="1"/>
</dbReference>
<evidence type="ECO:0000256" key="3">
    <source>
        <dbReference type="ARBA" id="ARBA00022448"/>
    </source>
</evidence>
<dbReference type="Pfam" id="PF01545">
    <property type="entry name" value="Cation_efflux"/>
    <property type="match status" value="1"/>
</dbReference>
<name>A0ABN7SVI0_OIKDI</name>
<evidence type="ECO:0000256" key="8">
    <source>
        <dbReference type="SAM" id="Phobius"/>
    </source>
</evidence>
<keyword evidence="5" id="KW-0862">Zinc</keyword>
<keyword evidence="3" id="KW-0813">Transport</keyword>
<evidence type="ECO:0000256" key="6">
    <source>
        <dbReference type="ARBA" id="ARBA00022989"/>
    </source>
</evidence>
<evidence type="ECO:0000256" key="7">
    <source>
        <dbReference type="ARBA" id="ARBA00023136"/>
    </source>
</evidence>
<comment type="subcellular location">
    <subcellularLocation>
        <location evidence="1">Membrane</location>
        <topology evidence="1">Multi-pass membrane protein</topology>
    </subcellularLocation>
</comment>
<reference evidence="11 12" key="1">
    <citation type="submission" date="2021-04" db="EMBL/GenBank/DDBJ databases">
        <authorList>
            <person name="Bliznina A."/>
        </authorList>
    </citation>
    <scope>NUCLEOTIDE SEQUENCE [LARGE SCALE GENOMIC DNA]</scope>
</reference>
<dbReference type="PANTHER" id="PTHR45820">
    <property type="entry name" value="FI23527P1"/>
    <property type="match status" value="1"/>
</dbReference>
<dbReference type="InterPro" id="IPR027469">
    <property type="entry name" value="Cation_efflux_TMD_sf"/>
</dbReference>
<feature type="domain" description="Cation efflux protein transmembrane" evidence="9">
    <location>
        <begin position="50"/>
        <end position="246"/>
    </location>
</feature>
<evidence type="ECO:0000256" key="4">
    <source>
        <dbReference type="ARBA" id="ARBA00022692"/>
    </source>
</evidence>
<feature type="transmembrane region" description="Helical" evidence="8">
    <location>
        <begin position="306"/>
        <end position="327"/>
    </location>
</feature>
<feature type="transmembrane region" description="Helical" evidence="8">
    <location>
        <begin position="155"/>
        <end position="177"/>
    </location>
</feature>
<feature type="domain" description="Cation efflux protein cytoplasmic" evidence="10">
    <location>
        <begin position="351"/>
        <end position="421"/>
    </location>
</feature>
<keyword evidence="12" id="KW-1185">Reference proteome</keyword>
<dbReference type="SUPFAM" id="SSF161111">
    <property type="entry name" value="Cation efflux protein transmembrane domain-like"/>
    <property type="match status" value="1"/>
</dbReference>
<feature type="transmembrane region" description="Helical" evidence="8">
    <location>
        <begin position="49"/>
        <end position="69"/>
    </location>
</feature>
<evidence type="ECO:0000259" key="9">
    <source>
        <dbReference type="Pfam" id="PF01545"/>
    </source>
</evidence>
<comment type="similarity">
    <text evidence="2">Belongs to the cation diffusion facilitator (CDF) transporter (TC 2.A.4) family. SLC30A subfamily.</text>
</comment>
<dbReference type="Proteomes" id="UP001158576">
    <property type="component" value="Chromosome 2"/>
</dbReference>
<feature type="transmembrane region" description="Helical" evidence="8">
    <location>
        <begin position="75"/>
        <end position="96"/>
    </location>
</feature>
<evidence type="ECO:0000313" key="12">
    <source>
        <dbReference type="Proteomes" id="UP001158576"/>
    </source>
</evidence>
<proteinExistence type="inferred from homology"/>
<evidence type="ECO:0000259" key="10">
    <source>
        <dbReference type="Pfam" id="PF16916"/>
    </source>
</evidence>
<dbReference type="InterPro" id="IPR058533">
    <property type="entry name" value="Cation_efflux_TM"/>
</dbReference>
<organism evidence="11 12">
    <name type="scientific">Oikopleura dioica</name>
    <name type="common">Tunicate</name>
    <dbReference type="NCBI Taxonomy" id="34765"/>
    <lineage>
        <taxon>Eukaryota</taxon>
        <taxon>Metazoa</taxon>
        <taxon>Chordata</taxon>
        <taxon>Tunicata</taxon>
        <taxon>Appendicularia</taxon>
        <taxon>Copelata</taxon>
        <taxon>Oikopleuridae</taxon>
        <taxon>Oikopleura</taxon>
    </lineage>
</organism>
<feature type="transmembrane region" description="Helical" evidence="8">
    <location>
        <begin position="221"/>
        <end position="245"/>
    </location>
</feature>
<evidence type="ECO:0000256" key="2">
    <source>
        <dbReference type="ARBA" id="ARBA00008873"/>
    </source>
</evidence>
<evidence type="ECO:0000256" key="5">
    <source>
        <dbReference type="ARBA" id="ARBA00022833"/>
    </source>
</evidence>
<gene>
    <name evidence="11" type="ORF">OKIOD_LOCUS12732</name>
</gene>
<sequence length="466" mass="50982">MAGSRNDSELDETGNGLLSDRTISSDHGHSHSEDSSKCSKNIASKECRIIFMLSLVLSYFFVEIFVGFLNNSLALVADACHMLSDGLCLVVALVAIKISKKSVDAKVLSEKNTFGWSRSEILGSLINAVFLLALCVILILESIEKFIQPEPVENPLLVLYVGLGGLVMNIVGLMIFCGDGTGHGHSHSGGGHGHSHATDDGNLHVEMDMAKSAAALNMRGIFLHVAGDFFGSVVVCLSALLMYFFNNCNDESLENCNYHAEAVESGEFLLSTGLTEDAIETMFTSSNISSSSTYLSLMFPNGPKHWTLYVDPATSFLLTMLILYTTLKLLRVPVMILMQTVPRGIDMEKIKEDVCSTIRSKYNAIVKIHDLHIWTLAGDQIVGTVHLKMLNVDLQNFNQIVSEARQIFHKNGIHHLTIQPELSTNDTSLTETSSNGDSNVLTYEDNKSEECLLICCDEGRNCDGKS</sequence>
<keyword evidence="4 8" id="KW-0812">Transmembrane</keyword>
<protein>
    <submittedName>
        <fullName evidence="11">Oidioi.mRNA.OKI2018_I69.chr2.g3967.t1.cds</fullName>
    </submittedName>
</protein>
<evidence type="ECO:0000256" key="1">
    <source>
        <dbReference type="ARBA" id="ARBA00004141"/>
    </source>
</evidence>
<dbReference type="Gene3D" id="1.20.1510.10">
    <property type="entry name" value="Cation efflux protein transmembrane domain"/>
    <property type="match status" value="1"/>
</dbReference>
<dbReference type="InterPro" id="IPR002524">
    <property type="entry name" value="Cation_efflux"/>
</dbReference>